<evidence type="ECO:0000259" key="6">
    <source>
        <dbReference type="Pfam" id="PF08281"/>
    </source>
</evidence>
<dbReference type="RefSeq" id="WP_184248662.1">
    <property type="nucleotide sequence ID" value="NZ_BAAACU010000029.1"/>
</dbReference>
<evidence type="ECO:0000256" key="3">
    <source>
        <dbReference type="ARBA" id="ARBA00023082"/>
    </source>
</evidence>
<name>A0A841RR93_9BACI</name>
<dbReference type="PANTHER" id="PTHR43133">
    <property type="entry name" value="RNA POLYMERASE ECF-TYPE SIGMA FACTO"/>
    <property type="match status" value="1"/>
</dbReference>
<dbReference type="GO" id="GO:0006352">
    <property type="term" value="P:DNA-templated transcription initiation"/>
    <property type="evidence" value="ECO:0007669"/>
    <property type="project" value="InterPro"/>
</dbReference>
<dbReference type="InterPro" id="IPR007627">
    <property type="entry name" value="RNA_pol_sigma70_r2"/>
</dbReference>
<comment type="similarity">
    <text evidence="1">Belongs to the sigma-70 factor family. ECF subfamily.</text>
</comment>
<keyword evidence="2" id="KW-0805">Transcription regulation</keyword>
<gene>
    <name evidence="7" type="ORF">GGQ92_002266</name>
</gene>
<evidence type="ECO:0000256" key="1">
    <source>
        <dbReference type="ARBA" id="ARBA00010641"/>
    </source>
</evidence>
<dbReference type="InterPro" id="IPR039425">
    <property type="entry name" value="RNA_pol_sigma-70-like"/>
</dbReference>
<keyword evidence="3" id="KW-0731">Sigma factor</keyword>
<evidence type="ECO:0000256" key="2">
    <source>
        <dbReference type="ARBA" id="ARBA00023015"/>
    </source>
</evidence>
<dbReference type="InterPro" id="IPR013249">
    <property type="entry name" value="RNA_pol_sigma70_r4_t2"/>
</dbReference>
<keyword evidence="8" id="KW-1185">Reference proteome</keyword>
<feature type="domain" description="RNA polymerase sigma-70 region 2" evidence="5">
    <location>
        <begin position="23"/>
        <end position="89"/>
    </location>
</feature>
<feature type="domain" description="RNA polymerase sigma factor 70 region 4 type 2" evidence="6">
    <location>
        <begin position="113"/>
        <end position="163"/>
    </location>
</feature>
<dbReference type="GO" id="GO:0016987">
    <property type="term" value="F:sigma factor activity"/>
    <property type="evidence" value="ECO:0007669"/>
    <property type="project" value="UniProtKB-KW"/>
</dbReference>
<evidence type="ECO:0000313" key="7">
    <source>
        <dbReference type="EMBL" id="MBB6513454.1"/>
    </source>
</evidence>
<dbReference type="Gene3D" id="1.10.1740.10">
    <property type="match status" value="1"/>
</dbReference>
<dbReference type="Pfam" id="PF04542">
    <property type="entry name" value="Sigma70_r2"/>
    <property type="match status" value="1"/>
</dbReference>
<sequence length="173" mass="20668">MKNSLKHERGVTISENYRFENVYNEHVDTVYRVCFSIMGNIQDAEDAVQSVFLKYVESKQKFIDINHEKAWLIVTAKNTCFDFHRKWWRKKIVDFDLNSIGWKGTESFQYSDLEEGLKKLPAKTRLIIYLHYYEGYKQVEIAEMLKININTVKTRLRNAKKRLKIEIGDDYLE</sequence>
<dbReference type="PANTHER" id="PTHR43133:SF60">
    <property type="entry name" value="RNA POLYMERASE SIGMA FACTOR SIGV"/>
    <property type="match status" value="1"/>
</dbReference>
<protein>
    <submittedName>
        <fullName evidence="7">RNA polymerase sigma-70 factor (ECF subfamily)</fullName>
    </submittedName>
</protein>
<evidence type="ECO:0000313" key="8">
    <source>
        <dbReference type="Proteomes" id="UP000572212"/>
    </source>
</evidence>
<evidence type="ECO:0000259" key="5">
    <source>
        <dbReference type="Pfam" id="PF04542"/>
    </source>
</evidence>
<dbReference type="CDD" id="cd06171">
    <property type="entry name" value="Sigma70_r4"/>
    <property type="match status" value="1"/>
</dbReference>
<dbReference type="SUPFAM" id="SSF88946">
    <property type="entry name" value="Sigma2 domain of RNA polymerase sigma factors"/>
    <property type="match status" value="1"/>
</dbReference>
<comment type="caution">
    <text evidence="7">The sequence shown here is derived from an EMBL/GenBank/DDBJ whole genome shotgun (WGS) entry which is preliminary data.</text>
</comment>
<dbReference type="InterPro" id="IPR013325">
    <property type="entry name" value="RNA_pol_sigma_r2"/>
</dbReference>
<keyword evidence="4" id="KW-0804">Transcription</keyword>
<dbReference type="GO" id="GO:0003677">
    <property type="term" value="F:DNA binding"/>
    <property type="evidence" value="ECO:0007669"/>
    <property type="project" value="InterPro"/>
</dbReference>
<dbReference type="SUPFAM" id="SSF88659">
    <property type="entry name" value="Sigma3 and sigma4 domains of RNA polymerase sigma factors"/>
    <property type="match status" value="1"/>
</dbReference>
<dbReference type="NCBIfam" id="TIGR02937">
    <property type="entry name" value="sigma70-ECF"/>
    <property type="match status" value="1"/>
</dbReference>
<dbReference type="InterPro" id="IPR036388">
    <property type="entry name" value="WH-like_DNA-bd_sf"/>
</dbReference>
<accession>A0A841RR93</accession>
<organism evidence="7 8">
    <name type="scientific">Gracilibacillus halotolerans</name>
    <dbReference type="NCBI Taxonomy" id="74386"/>
    <lineage>
        <taxon>Bacteria</taxon>
        <taxon>Bacillati</taxon>
        <taxon>Bacillota</taxon>
        <taxon>Bacilli</taxon>
        <taxon>Bacillales</taxon>
        <taxon>Bacillaceae</taxon>
        <taxon>Gracilibacillus</taxon>
    </lineage>
</organism>
<reference evidence="7 8" key="1">
    <citation type="submission" date="2020-08" db="EMBL/GenBank/DDBJ databases">
        <title>Genomic Encyclopedia of Type Strains, Phase IV (KMG-IV): sequencing the most valuable type-strain genomes for metagenomic binning, comparative biology and taxonomic classification.</title>
        <authorList>
            <person name="Goeker M."/>
        </authorList>
    </citation>
    <scope>NUCLEOTIDE SEQUENCE [LARGE SCALE GENOMIC DNA]</scope>
    <source>
        <strain evidence="7 8">DSM 11805</strain>
    </source>
</reference>
<dbReference type="Pfam" id="PF08281">
    <property type="entry name" value="Sigma70_r4_2"/>
    <property type="match status" value="1"/>
</dbReference>
<dbReference type="InterPro" id="IPR014284">
    <property type="entry name" value="RNA_pol_sigma-70_dom"/>
</dbReference>
<proteinExistence type="inferred from homology"/>
<dbReference type="EMBL" id="JACHON010000012">
    <property type="protein sequence ID" value="MBB6513454.1"/>
    <property type="molecule type" value="Genomic_DNA"/>
</dbReference>
<evidence type="ECO:0000256" key="4">
    <source>
        <dbReference type="ARBA" id="ARBA00023163"/>
    </source>
</evidence>
<dbReference type="Gene3D" id="1.10.10.10">
    <property type="entry name" value="Winged helix-like DNA-binding domain superfamily/Winged helix DNA-binding domain"/>
    <property type="match status" value="1"/>
</dbReference>
<dbReference type="Proteomes" id="UP000572212">
    <property type="component" value="Unassembled WGS sequence"/>
</dbReference>
<dbReference type="InterPro" id="IPR013324">
    <property type="entry name" value="RNA_pol_sigma_r3/r4-like"/>
</dbReference>
<dbReference type="AlphaFoldDB" id="A0A841RR93"/>